<comment type="caution">
    <text evidence="1">The sequence shown here is derived from an EMBL/GenBank/DDBJ whole genome shotgun (WGS) entry which is preliminary data.</text>
</comment>
<name>A0ACB9VSN0_CHAAC</name>
<protein>
    <submittedName>
        <fullName evidence="1">Uncharacterized protein</fullName>
    </submittedName>
</protein>
<evidence type="ECO:0000313" key="1">
    <source>
        <dbReference type="EMBL" id="KAI4803148.1"/>
    </source>
</evidence>
<dbReference type="Proteomes" id="UP001057452">
    <property type="component" value="Chromosome 23"/>
</dbReference>
<sequence>MMIQQNDAVDVTLDAHTAYTKLVVSEDGKQLRFDEGLPPPDPFSPQIYHTLGETRRGGKRLGGAHSTVVTSRERPSSGEATSGGAGIDGKEGKRDRRERQETARQETVRQRDRYDAGRQAPIESVSSQLTVCWATVDKSRHLTAAE</sequence>
<keyword evidence="2" id="KW-1185">Reference proteome</keyword>
<evidence type="ECO:0000313" key="2">
    <source>
        <dbReference type="Proteomes" id="UP001057452"/>
    </source>
</evidence>
<gene>
    <name evidence="1" type="ORF">KUCAC02_006704</name>
</gene>
<dbReference type="EMBL" id="CM043807">
    <property type="protein sequence ID" value="KAI4803148.1"/>
    <property type="molecule type" value="Genomic_DNA"/>
</dbReference>
<organism evidence="1 2">
    <name type="scientific">Chaenocephalus aceratus</name>
    <name type="common">Blackfin icefish</name>
    <name type="synonym">Chaenichthys aceratus</name>
    <dbReference type="NCBI Taxonomy" id="36190"/>
    <lineage>
        <taxon>Eukaryota</taxon>
        <taxon>Metazoa</taxon>
        <taxon>Chordata</taxon>
        <taxon>Craniata</taxon>
        <taxon>Vertebrata</taxon>
        <taxon>Euteleostomi</taxon>
        <taxon>Actinopterygii</taxon>
        <taxon>Neopterygii</taxon>
        <taxon>Teleostei</taxon>
        <taxon>Neoteleostei</taxon>
        <taxon>Acanthomorphata</taxon>
        <taxon>Eupercaria</taxon>
        <taxon>Perciformes</taxon>
        <taxon>Notothenioidei</taxon>
        <taxon>Channichthyidae</taxon>
        <taxon>Chaenocephalus</taxon>
    </lineage>
</organism>
<accession>A0ACB9VSN0</accession>
<proteinExistence type="predicted"/>
<reference evidence="1" key="1">
    <citation type="submission" date="2022-05" db="EMBL/GenBank/DDBJ databases">
        <title>Chromosome-level genome of Chaenocephalus aceratus.</title>
        <authorList>
            <person name="Park H."/>
        </authorList>
    </citation>
    <scope>NUCLEOTIDE SEQUENCE</scope>
    <source>
        <strain evidence="1">KU_202001</strain>
    </source>
</reference>